<dbReference type="Gene3D" id="3.10.20.30">
    <property type="match status" value="1"/>
</dbReference>
<sequence length="81" mass="8920">MKITVQMFGAFRALGNELELEFAQAVSIKTVRDSLQSRVAGMDLDELLNLSKFANEREVLRDAYICKPGEHLAILPPVSGG</sequence>
<gene>
    <name evidence="1" type="ORF">MNBD_ALPHA06-1965</name>
</gene>
<reference evidence="1" key="1">
    <citation type="submission" date="2018-06" db="EMBL/GenBank/DDBJ databases">
        <authorList>
            <person name="Zhirakovskaya E."/>
        </authorList>
    </citation>
    <scope>NUCLEOTIDE SEQUENCE</scope>
</reference>
<dbReference type="EMBL" id="UOEE01000343">
    <property type="protein sequence ID" value="VAW02635.1"/>
    <property type="molecule type" value="Genomic_DNA"/>
</dbReference>
<accession>A0A3B0S8J5</accession>
<dbReference type="AlphaFoldDB" id="A0A3B0S8J5"/>
<dbReference type="Pfam" id="PF02597">
    <property type="entry name" value="ThiS"/>
    <property type="match status" value="1"/>
</dbReference>
<dbReference type="InterPro" id="IPR003749">
    <property type="entry name" value="ThiS/MoaD-like"/>
</dbReference>
<organism evidence="1">
    <name type="scientific">hydrothermal vent metagenome</name>
    <dbReference type="NCBI Taxonomy" id="652676"/>
    <lineage>
        <taxon>unclassified sequences</taxon>
        <taxon>metagenomes</taxon>
        <taxon>ecological metagenomes</taxon>
    </lineage>
</organism>
<evidence type="ECO:0008006" key="2">
    <source>
        <dbReference type="Google" id="ProtNLM"/>
    </source>
</evidence>
<protein>
    <recommendedName>
        <fullName evidence="2">Molybdopterin synthase sulfur carrier subunit</fullName>
    </recommendedName>
</protein>
<dbReference type="InterPro" id="IPR016155">
    <property type="entry name" value="Mopterin_synth/thiamin_S_b"/>
</dbReference>
<evidence type="ECO:0000313" key="1">
    <source>
        <dbReference type="EMBL" id="VAW02635.1"/>
    </source>
</evidence>
<name>A0A3B0S8J5_9ZZZZ</name>
<proteinExistence type="predicted"/>
<dbReference type="InterPro" id="IPR012675">
    <property type="entry name" value="Beta-grasp_dom_sf"/>
</dbReference>
<dbReference type="SUPFAM" id="SSF54285">
    <property type="entry name" value="MoaD/ThiS"/>
    <property type="match status" value="1"/>
</dbReference>